<evidence type="ECO:0000313" key="4">
    <source>
        <dbReference type="Proteomes" id="UP000245790"/>
    </source>
</evidence>
<reference evidence="3 4" key="1">
    <citation type="submission" date="2018-05" db="EMBL/GenBank/DDBJ databases">
        <title>Genomic Encyclopedia of Type Strains, Phase IV (KMG-IV): sequencing the most valuable type-strain genomes for metagenomic binning, comparative biology and taxonomic classification.</title>
        <authorList>
            <person name="Goeker M."/>
        </authorList>
    </citation>
    <scope>NUCLEOTIDE SEQUENCE [LARGE SCALE GENOMIC DNA]</scope>
    <source>
        <strain evidence="3 4">DSM 25350</strain>
    </source>
</reference>
<dbReference type="OrthoDB" id="9761650at2"/>
<comment type="caution">
    <text evidence="3">The sequence shown here is derived from an EMBL/GenBank/DDBJ whole genome shotgun (WGS) entry which is preliminary data.</text>
</comment>
<organism evidence="3 4">
    <name type="scientific">Pleionea mediterranea</name>
    <dbReference type="NCBI Taxonomy" id="523701"/>
    <lineage>
        <taxon>Bacteria</taxon>
        <taxon>Pseudomonadati</taxon>
        <taxon>Pseudomonadota</taxon>
        <taxon>Gammaproteobacteria</taxon>
        <taxon>Oceanospirillales</taxon>
        <taxon>Pleioneaceae</taxon>
        <taxon>Pleionea</taxon>
    </lineage>
</organism>
<dbReference type="AlphaFoldDB" id="A0A316F893"/>
<keyword evidence="4" id="KW-1185">Reference proteome</keyword>
<sequence length="406" mass="46399">MESEISSYLISLRKKHPFFATLSLYMDYQFTGRVEYFDVYGKVARINPDYFSRINSTEKLGTLLHLTLHCALLHGIRRGNRDDVIWNIAADIVVNNMIEESDFERPPATAFEPRYSDKSVEYIYTVLLERARKLSSTTDSDLFSIKAAGLESENKNINSSSDTHSIQTKSLELLYPTVKDIRVNDFNQSISSQNERNRVEAYWKNAILSARAVDQMSSQMQGDLPLGLSRAIQDIVSPQLDWKTVLWRYMTKTPYDYSDFDRRFIHKGLYLEQLQGESLTVYIAVDTSGSVGDEQLAQFRAEIESILSCYSCINGKLYFVDADVYGPYDLLHDMNLVDAEGGGGTDFRVFFRKLEETLDDFEEAVCIYLTDGYGDFPSKEPKIPVLWVATDDAAEHFPFGEVTRLI</sequence>
<evidence type="ECO:0000259" key="1">
    <source>
        <dbReference type="Pfam" id="PF09967"/>
    </source>
</evidence>
<dbReference type="Pfam" id="PF09967">
    <property type="entry name" value="DUF2201"/>
    <property type="match status" value="1"/>
</dbReference>
<dbReference type="PANTHER" id="PTHR38730">
    <property type="entry name" value="SLL7028 PROTEIN"/>
    <property type="match status" value="1"/>
</dbReference>
<dbReference type="Pfam" id="PF13203">
    <property type="entry name" value="DUF2201_N"/>
    <property type="match status" value="1"/>
</dbReference>
<feature type="domain" description="VWA-like" evidence="1">
    <location>
        <begin position="282"/>
        <end position="405"/>
    </location>
</feature>
<name>A0A316F893_9GAMM</name>
<dbReference type="Proteomes" id="UP000245790">
    <property type="component" value="Unassembled WGS sequence"/>
</dbReference>
<dbReference type="InterPro" id="IPR025154">
    <property type="entry name" value="Put_metallopeptidase_dom"/>
</dbReference>
<gene>
    <name evidence="3" type="ORF">C8D97_11926</name>
</gene>
<dbReference type="InterPro" id="IPR018698">
    <property type="entry name" value="VWA-like_dom"/>
</dbReference>
<evidence type="ECO:0000313" key="3">
    <source>
        <dbReference type="EMBL" id="PWK42192.1"/>
    </source>
</evidence>
<proteinExistence type="predicted"/>
<accession>A0A316F893</accession>
<dbReference type="SUPFAM" id="SSF53300">
    <property type="entry name" value="vWA-like"/>
    <property type="match status" value="1"/>
</dbReference>
<feature type="domain" description="Putative metallopeptidase" evidence="2">
    <location>
        <begin position="11"/>
        <end position="256"/>
    </location>
</feature>
<evidence type="ECO:0000259" key="2">
    <source>
        <dbReference type="Pfam" id="PF13203"/>
    </source>
</evidence>
<dbReference type="InterPro" id="IPR036465">
    <property type="entry name" value="vWFA_dom_sf"/>
</dbReference>
<protein>
    <submittedName>
        <fullName evidence="3">Putative metal-dependent peptidase</fullName>
    </submittedName>
</protein>
<dbReference type="PANTHER" id="PTHR38730:SF1">
    <property type="entry name" value="SLL7028 PROTEIN"/>
    <property type="match status" value="1"/>
</dbReference>
<dbReference type="RefSeq" id="WP_109765148.1">
    <property type="nucleotide sequence ID" value="NZ_QGGU01000019.1"/>
</dbReference>
<dbReference type="EMBL" id="QGGU01000019">
    <property type="protein sequence ID" value="PWK42192.1"/>
    <property type="molecule type" value="Genomic_DNA"/>
</dbReference>